<evidence type="ECO:0000313" key="5">
    <source>
        <dbReference type="Proteomes" id="UP000027601"/>
    </source>
</evidence>
<dbReference type="GO" id="GO:0009228">
    <property type="term" value="P:thiamine biosynthetic process"/>
    <property type="evidence" value="ECO:0007669"/>
    <property type="project" value="UniProtKB-KW"/>
</dbReference>
<dbReference type="Pfam" id="PF02581">
    <property type="entry name" value="TMP-TENI"/>
    <property type="match status" value="1"/>
</dbReference>
<dbReference type="Proteomes" id="UP000027601">
    <property type="component" value="Unassembled WGS sequence"/>
</dbReference>
<dbReference type="RefSeq" id="WP_024995582.1">
    <property type="nucleotide sequence ID" value="NZ_BAJS01000002.1"/>
</dbReference>
<dbReference type="InterPro" id="IPR013785">
    <property type="entry name" value="Aldolase_TIM"/>
</dbReference>
<dbReference type="InterPro" id="IPR022998">
    <property type="entry name" value="ThiamineP_synth_TenI"/>
</dbReference>
<evidence type="ECO:0000256" key="1">
    <source>
        <dbReference type="ARBA" id="ARBA00004948"/>
    </source>
</evidence>
<organism evidence="4 5">
    <name type="scientific">Bacteroides graminisolvens DSM 19988 = JCM 15093</name>
    <dbReference type="NCBI Taxonomy" id="1121097"/>
    <lineage>
        <taxon>Bacteria</taxon>
        <taxon>Pseudomonadati</taxon>
        <taxon>Bacteroidota</taxon>
        <taxon>Bacteroidia</taxon>
        <taxon>Bacteroidales</taxon>
        <taxon>Bacteroidaceae</taxon>
        <taxon>Bacteroides</taxon>
    </lineage>
</organism>
<dbReference type="InterPro" id="IPR036206">
    <property type="entry name" value="ThiamineP_synth_sf"/>
</dbReference>
<reference evidence="4 5" key="1">
    <citation type="journal article" date="2015" name="Microbes Environ.">
        <title>Distribution and evolution of nitrogen fixation genes in the phylum bacteroidetes.</title>
        <authorList>
            <person name="Inoue J."/>
            <person name="Oshima K."/>
            <person name="Suda W."/>
            <person name="Sakamoto M."/>
            <person name="Iino T."/>
            <person name="Noda S."/>
            <person name="Hongoh Y."/>
            <person name="Hattori M."/>
            <person name="Ohkuma M."/>
        </authorList>
    </citation>
    <scope>NUCLEOTIDE SEQUENCE [LARGE SCALE GENOMIC DNA]</scope>
    <source>
        <strain evidence="4 5">JCM 15093</strain>
    </source>
</reference>
<name>A0A069CZ72_9BACE</name>
<dbReference type="AlphaFoldDB" id="A0A069CZ72"/>
<evidence type="ECO:0000259" key="3">
    <source>
        <dbReference type="Pfam" id="PF02581"/>
    </source>
</evidence>
<dbReference type="GO" id="GO:0004789">
    <property type="term" value="F:thiamine-phosphate diphosphorylase activity"/>
    <property type="evidence" value="ECO:0007669"/>
    <property type="project" value="TreeGrafter"/>
</dbReference>
<dbReference type="OrthoDB" id="194683at2"/>
<accession>A0A069CZ72</accession>
<comment type="pathway">
    <text evidence="1">Cofactor biosynthesis; thiamine diphosphate biosynthesis.</text>
</comment>
<protein>
    <submittedName>
        <fullName evidence="4">Thiamin-phosphate pyrophosphorylase</fullName>
    </submittedName>
</protein>
<proteinExistence type="predicted"/>
<dbReference type="GO" id="GO:0005737">
    <property type="term" value="C:cytoplasm"/>
    <property type="evidence" value="ECO:0007669"/>
    <property type="project" value="TreeGrafter"/>
</dbReference>
<keyword evidence="5" id="KW-1185">Reference proteome</keyword>
<dbReference type="SUPFAM" id="SSF51391">
    <property type="entry name" value="Thiamin phosphate synthase"/>
    <property type="match status" value="1"/>
</dbReference>
<dbReference type="EMBL" id="BAJS01000002">
    <property type="protein sequence ID" value="GAK35425.1"/>
    <property type="molecule type" value="Genomic_DNA"/>
</dbReference>
<dbReference type="Gene3D" id="3.20.20.70">
    <property type="entry name" value="Aldolase class I"/>
    <property type="match status" value="1"/>
</dbReference>
<dbReference type="eggNOG" id="COG0352">
    <property type="taxonomic scope" value="Bacteria"/>
</dbReference>
<feature type="domain" description="Thiamine phosphate synthase/TenI" evidence="3">
    <location>
        <begin position="5"/>
        <end position="172"/>
    </location>
</feature>
<sequence>MKLIVITTPNYFVEEDKIITTLFEEGLDILHLRKPDMPAIYAERLLTLIPEKYHRRIVTHDHFYLKNEFDLMGIHLNRRNPEEPHDYHGHVSFSCHSLEEVEQYKDKYEYVFLSPVYPSISKASYEPPYTPEEIREAVAKKIIDKKVIALGGITPETLPEIKDFGFGGAAVLGDLWNKFDACTEINYKGIVEHFRQLKEMAE</sequence>
<keyword evidence="2" id="KW-0784">Thiamine biosynthesis</keyword>
<evidence type="ECO:0000256" key="2">
    <source>
        <dbReference type="ARBA" id="ARBA00022977"/>
    </source>
</evidence>
<evidence type="ECO:0000313" key="4">
    <source>
        <dbReference type="EMBL" id="GAK35425.1"/>
    </source>
</evidence>
<dbReference type="CDD" id="cd00564">
    <property type="entry name" value="TMP_TenI"/>
    <property type="match status" value="1"/>
</dbReference>
<dbReference type="PANTHER" id="PTHR20857">
    <property type="entry name" value="THIAMINE-PHOSPHATE PYROPHOSPHORYLASE"/>
    <property type="match status" value="1"/>
</dbReference>
<dbReference type="PANTHER" id="PTHR20857:SF15">
    <property type="entry name" value="THIAMINE-PHOSPHATE SYNTHASE"/>
    <property type="match status" value="1"/>
</dbReference>
<gene>
    <name evidence="4" type="ORF">JCM15093_517</name>
</gene>
<comment type="caution">
    <text evidence="4">The sequence shown here is derived from an EMBL/GenBank/DDBJ whole genome shotgun (WGS) entry which is preliminary data.</text>
</comment>
<dbReference type="STRING" id="1121097.GCA_000428125_01163"/>